<dbReference type="Gene3D" id="3.40.50.1820">
    <property type="entry name" value="alpha/beta hydrolase"/>
    <property type="match status" value="1"/>
</dbReference>
<dbReference type="Proteomes" id="UP000280298">
    <property type="component" value="Chromosome"/>
</dbReference>
<protein>
    <submittedName>
        <fullName evidence="1">Alpha/beta hydrolase</fullName>
    </submittedName>
</protein>
<dbReference type="GO" id="GO:0016787">
    <property type="term" value="F:hydrolase activity"/>
    <property type="evidence" value="ECO:0007669"/>
    <property type="project" value="UniProtKB-KW"/>
</dbReference>
<evidence type="ECO:0000313" key="2">
    <source>
        <dbReference type="Proteomes" id="UP000280298"/>
    </source>
</evidence>
<accession>A0A3Q9ESZ5</accession>
<dbReference type="EMBL" id="CP034539">
    <property type="protein sequence ID" value="AZQ35457.1"/>
    <property type="molecule type" value="Genomic_DNA"/>
</dbReference>
<evidence type="ECO:0000313" key="1">
    <source>
        <dbReference type="EMBL" id="AZQ35457.1"/>
    </source>
</evidence>
<dbReference type="KEGG" id="scya:EJ357_19780"/>
<sequence>MLPSYQPQHPGVWLMSWAVCPVAGPSPARRTRPPCTLLLGEKDQPEVIRCNEEMAARIPGCRLLRRPDCDHFPTLRAPEALVRLVTELCERAPAA</sequence>
<gene>
    <name evidence="1" type="ORF">EJ357_19780</name>
</gene>
<organism evidence="1 2">
    <name type="scientific">Streptomyces cyaneochromogenes</name>
    <dbReference type="NCBI Taxonomy" id="2496836"/>
    <lineage>
        <taxon>Bacteria</taxon>
        <taxon>Bacillati</taxon>
        <taxon>Actinomycetota</taxon>
        <taxon>Actinomycetes</taxon>
        <taxon>Kitasatosporales</taxon>
        <taxon>Streptomycetaceae</taxon>
        <taxon>Streptomyces</taxon>
    </lineage>
</organism>
<keyword evidence="2" id="KW-1185">Reference proteome</keyword>
<dbReference type="SUPFAM" id="SSF53474">
    <property type="entry name" value="alpha/beta-Hydrolases"/>
    <property type="match status" value="1"/>
</dbReference>
<dbReference type="InterPro" id="IPR029058">
    <property type="entry name" value="AB_hydrolase_fold"/>
</dbReference>
<name>A0A3Q9ESZ5_9ACTN</name>
<keyword evidence="1" id="KW-0378">Hydrolase</keyword>
<dbReference type="OrthoDB" id="495620at2"/>
<dbReference type="AlphaFoldDB" id="A0A3Q9ESZ5"/>
<reference evidence="1 2" key="1">
    <citation type="journal article" date="2019" name="Int. J. Syst. Evol. Microbiol.">
        <title>Streptomyces cyaneochromogenes sp. nov., a blue pigment-producing actinomycete from manganese-contaminated soil.</title>
        <authorList>
            <person name="Tang X."/>
            <person name="Zhao J."/>
            <person name="Li K."/>
            <person name="Chen Z."/>
            <person name="Sun Y."/>
            <person name="Gao J."/>
        </authorList>
    </citation>
    <scope>NUCLEOTIDE SEQUENCE [LARGE SCALE GENOMIC DNA]</scope>
    <source>
        <strain evidence="1 2">MK-45</strain>
    </source>
</reference>
<proteinExistence type="predicted"/>